<evidence type="ECO:0000259" key="2">
    <source>
        <dbReference type="SMART" id="SM00382"/>
    </source>
</evidence>
<dbReference type="Gene3D" id="3.40.50.300">
    <property type="entry name" value="P-loop containing nucleotide triphosphate hydrolases"/>
    <property type="match status" value="1"/>
</dbReference>
<dbReference type="PANTHER" id="PTHR23076">
    <property type="entry name" value="METALLOPROTEASE M41 FTSH"/>
    <property type="match status" value="1"/>
</dbReference>
<dbReference type="PANTHER" id="PTHR23076:SF97">
    <property type="entry name" value="ATP-DEPENDENT ZINC METALLOPROTEASE YME1L1"/>
    <property type="match status" value="1"/>
</dbReference>
<dbReference type="Proteomes" id="UP000324351">
    <property type="component" value="Unassembled WGS sequence"/>
</dbReference>
<dbReference type="Pfam" id="PF00004">
    <property type="entry name" value="AAA"/>
    <property type="match status" value="1"/>
</dbReference>
<dbReference type="EMBL" id="VUJW01000008">
    <property type="protein sequence ID" value="KAA1426442.1"/>
    <property type="molecule type" value="Genomic_DNA"/>
</dbReference>
<keyword evidence="4" id="KW-1185">Reference proteome</keyword>
<accession>A0A5B1M0J2</accession>
<comment type="caution">
    <text evidence="3">The sequence shown here is derived from an EMBL/GenBank/DDBJ whole genome shotgun (WGS) entry which is preliminary data.</text>
</comment>
<dbReference type="GO" id="GO:0005524">
    <property type="term" value="F:ATP binding"/>
    <property type="evidence" value="ECO:0007669"/>
    <property type="project" value="InterPro"/>
</dbReference>
<gene>
    <name evidence="3" type="ORF">F0U47_13625</name>
</gene>
<dbReference type="InterPro" id="IPR003959">
    <property type="entry name" value="ATPase_AAA_core"/>
</dbReference>
<feature type="region of interest" description="Disordered" evidence="1">
    <location>
        <begin position="1"/>
        <end position="25"/>
    </location>
</feature>
<feature type="region of interest" description="Disordered" evidence="1">
    <location>
        <begin position="49"/>
        <end position="68"/>
    </location>
</feature>
<sequence length="563" mass="60487">MNIRYSPSSTKNASAASRWRWSGGPKSGGSLCVCSRVSSPSVCAAVARTTASKLPRSRSRPSPGGTMNASLMSAMVLLERADGNRVRRLPGLTADTRNSFAIPGLSVGQWPTVPDPSGPVRTVRQRTRKVVTMGDIDATDLLTEAPTPALKLLAEAIDREFQRREPQRPTPYEYAAARLGVDAMELVVLSESVEPAIAHSVGRWLFEAQERWGAEHVGAHPGLPPASGSVQGATGDVRAFHAAMVVLPAGALTSVPVVLRIATDRYDIEVELIGRAQDDDGLQDAFVSLLRTCRTADSPYRLGAYRVTSNNRGLVLTRWTPPAASRDLLKLDASVWETVDRSVHRVLELAEDLKARGLGTSTGLLLVGPPGTGKTQLGTVVAGELRGTTTVLVPGTYVTEHYLTELFDLAADLAPCLILIDDLDLIAGERGQTNPHRLREFLNVMDGGLADRTGVVVIASTNDHRKIDKAARRSSRFDTVITMEPPGVEGRLAILERYLAWCDTELDLHAVARATDGATGADLKELVRATVLETADHVTTDALLARANAGGWRSRRPAAGQYL</sequence>
<proteinExistence type="predicted"/>
<dbReference type="GO" id="GO:0006508">
    <property type="term" value="P:proteolysis"/>
    <property type="evidence" value="ECO:0007669"/>
    <property type="project" value="TreeGrafter"/>
</dbReference>
<evidence type="ECO:0000313" key="4">
    <source>
        <dbReference type="Proteomes" id="UP000324351"/>
    </source>
</evidence>
<dbReference type="AlphaFoldDB" id="A0A5B1M0J2"/>
<dbReference type="InterPro" id="IPR027417">
    <property type="entry name" value="P-loop_NTPase"/>
</dbReference>
<dbReference type="InterPro" id="IPR003593">
    <property type="entry name" value="AAA+_ATPase"/>
</dbReference>
<name>A0A5B1M0J2_9ACTN</name>
<reference evidence="3 4" key="1">
    <citation type="submission" date="2019-09" db="EMBL/GenBank/DDBJ databases">
        <title>Nocardioides panacisoli sp. nov., isolated from the soil of a ginseng field.</title>
        <authorList>
            <person name="Cho C."/>
        </authorList>
    </citation>
    <scope>NUCLEOTIDE SEQUENCE [LARGE SCALE GENOMIC DNA]</scope>
    <source>
        <strain evidence="3 4">BN140041</strain>
    </source>
</reference>
<protein>
    <submittedName>
        <fullName evidence="3">AAA family ATPase</fullName>
    </submittedName>
</protein>
<feature type="compositionally biased region" description="Polar residues" evidence="1">
    <location>
        <begin position="1"/>
        <end position="15"/>
    </location>
</feature>
<organism evidence="3 4">
    <name type="scientific">Nocardioides antri</name>
    <dbReference type="NCBI Taxonomy" id="2607659"/>
    <lineage>
        <taxon>Bacteria</taxon>
        <taxon>Bacillati</taxon>
        <taxon>Actinomycetota</taxon>
        <taxon>Actinomycetes</taxon>
        <taxon>Propionibacteriales</taxon>
        <taxon>Nocardioidaceae</taxon>
        <taxon>Nocardioides</taxon>
    </lineage>
</organism>
<reference evidence="3 4" key="2">
    <citation type="submission" date="2019-09" db="EMBL/GenBank/DDBJ databases">
        <authorList>
            <person name="Jin C."/>
        </authorList>
    </citation>
    <scope>NUCLEOTIDE SEQUENCE [LARGE SCALE GENOMIC DNA]</scope>
    <source>
        <strain evidence="3 4">BN140041</strain>
    </source>
</reference>
<dbReference type="CDD" id="cd19481">
    <property type="entry name" value="RecA-like_protease"/>
    <property type="match status" value="1"/>
</dbReference>
<dbReference type="GO" id="GO:0004176">
    <property type="term" value="F:ATP-dependent peptidase activity"/>
    <property type="evidence" value="ECO:0007669"/>
    <property type="project" value="TreeGrafter"/>
</dbReference>
<dbReference type="SMART" id="SM00382">
    <property type="entry name" value="AAA"/>
    <property type="match status" value="1"/>
</dbReference>
<dbReference type="SUPFAM" id="SSF52540">
    <property type="entry name" value="P-loop containing nucleoside triphosphate hydrolases"/>
    <property type="match status" value="1"/>
</dbReference>
<dbReference type="Gene3D" id="1.10.8.60">
    <property type="match status" value="1"/>
</dbReference>
<evidence type="ECO:0000313" key="3">
    <source>
        <dbReference type="EMBL" id="KAA1426442.1"/>
    </source>
</evidence>
<dbReference type="GO" id="GO:0016887">
    <property type="term" value="F:ATP hydrolysis activity"/>
    <property type="evidence" value="ECO:0007669"/>
    <property type="project" value="InterPro"/>
</dbReference>
<evidence type="ECO:0000256" key="1">
    <source>
        <dbReference type="SAM" id="MobiDB-lite"/>
    </source>
</evidence>
<feature type="domain" description="AAA+ ATPase" evidence="2">
    <location>
        <begin position="360"/>
        <end position="487"/>
    </location>
</feature>